<keyword evidence="11" id="KW-0479">Metal-binding</keyword>
<comment type="catalytic activity">
    <reaction evidence="10 11">
        <text>shikimate + ATP = 3-phosphoshikimate + ADP + H(+)</text>
        <dbReference type="Rhea" id="RHEA:13121"/>
        <dbReference type="ChEBI" id="CHEBI:15378"/>
        <dbReference type="ChEBI" id="CHEBI:30616"/>
        <dbReference type="ChEBI" id="CHEBI:36208"/>
        <dbReference type="ChEBI" id="CHEBI:145989"/>
        <dbReference type="ChEBI" id="CHEBI:456216"/>
        <dbReference type="EC" id="2.7.1.71"/>
    </reaction>
</comment>
<feature type="binding site" evidence="11">
    <location>
        <position position="17"/>
    </location>
    <ligand>
        <name>Mg(2+)</name>
        <dbReference type="ChEBI" id="CHEBI:18420"/>
    </ligand>
</feature>
<dbReference type="SUPFAM" id="SSF52540">
    <property type="entry name" value="P-loop containing nucleoside triphosphate hydrolases"/>
    <property type="match status" value="1"/>
</dbReference>
<dbReference type="UniPathway" id="UPA00053">
    <property type="reaction ID" value="UER00088"/>
</dbReference>
<dbReference type="STRING" id="1499688.BN000_01692"/>
<keyword evidence="13" id="KW-1185">Reference proteome</keyword>
<evidence type="ECO:0000256" key="2">
    <source>
        <dbReference type="ARBA" id="ARBA00006997"/>
    </source>
</evidence>
<dbReference type="Gene3D" id="3.40.50.300">
    <property type="entry name" value="P-loop containing nucleotide triphosphate hydrolases"/>
    <property type="match status" value="1"/>
</dbReference>
<comment type="subunit">
    <text evidence="11">Monomer.</text>
</comment>
<comment type="function">
    <text evidence="11">Catalyzes the specific phosphorylation of the 3-hydroxyl group of shikimic acid using ATP as a cosubstrate.</text>
</comment>
<dbReference type="AlphaFoldDB" id="A0A0U1NVE6"/>
<dbReference type="InterPro" id="IPR000623">
    <property type="entry name" value="Shikimate_kinase/TSH1"/>
</dbReference>
<evidence type="ECO:0000256" key="7">
    <source>
        <dbReference type="ARBA" id="ARBA00022777"/>
    </source>
</evidence>
<keyword evidence="9 11" id="KW-0057">Aromatic amino acid biosynthesis</keyword>
<dbReference type="CDD" id="cd00464">
    <property type="entry name" value="SK"/>
    <property type="match status" value="1"/>
</dbReference>
<dbReference type="GO" id="GO:0005829">
    <property type="term" value="C:cytosol"/>
    <property type="evidence" value="ECO:0007669"/>
    <property type="project" value="TreeGrafter"/>
</dbReference>
<evidence type="ECO:0000256" key="1">
    <source>
        <dbReference type="ARBA" id="ARBA00004842"/>
    </source>
</evidence>
<dbReference type="GO" id="GO:0009423">
    <property type="term" value="P:chorismate biosynthetic process"/>
    <property type="evidence" value="ECO:0007669"/>
    <property type="project" value="UniProtKB-UniRule"/>
</dbReference>
<protein>
    <recommendedName>
        <fullName evidence="3 11">Shikimate kinase</fullName>
        <shortName evidence="11">SK</shortName>
        <ecNumber evidence="3 11">2.7.1.71</ecNumber>
    </recommendedName>
</protein>
<keyword evidence="11" id="KW-0963">Cytoplasm</keyword>
<evidence type="ECO:0000256" key="6">
    <source>
        <dbReference type="ARBA" id="ARBA00022741"/>
    </source>
</evidence>
<dbReference type="PROSITE" id="PS01128">
    <property type="entry name" value="SHIKIMATE_KINASE"/>
    <property type="match status" value="1"/>
</dbReference>
<dbReference type="GO" id="GO:0004765">
    <property type="term" value="F:shikimate kinase activity"/>
    <property type="evidence" value="ECO:0007669"/>
    <property type="project" value="UniProtKB-UniRule"/>
</dbReference>
<dbReference type="EC" id="2.7.1.71" evidence="3 11"/>
<evidence type="ECO:0000256" key="8">
    <source>
        <dbReference type="ARBA" id="ARBA00022840"/>
    </source>
</evidence>
<keyword evidence="8 11" id="KW-0067">ATP-binding</keyword>
<evidence type="ECO:0000313" key="12">
    <source>
        <dbReference type="EMBL" id="CRK81778.1"/>
    </source>
</evidence>
<dbReference type="GO" id="GO:0009073">
    <property type="term" value="P:aromatic amino acid family biosynthetic process"/>
    <property type="evidence" value="ECO:0007669"/>
    <property type="project" value="UniProtKB-KW"/>
</dbReference>
<dbReference type="GO" id="GO:0000287">
    <property type="term" value="F:magnesium ion binding"/>
    <property type="evidence" value="ECO:0007669"/>
    <property type="project" value="UniProtKB-UniRule"/>
</dbReference>
<dbReference type="InterPro" id="IPR023000">
    <property type="entry name" value="Shikimate_kinase_CS"/>
</dbReference>
<name>A0A0U1NVE6_9BACI</name>
<dbReference type="InterPro" id="IPR027417">
    <property type="entry name" value="P-loop_NTPase"/>
</dbReference>
<dbReference type="Proteomes" id="UP000199087">
    <property type="component" value="Unassembled WGS sequence"/>
</dbReference>
<keyword evidence="11" id="KW-0460">Magnesium</keyword>
<keyword evidence="7 11" id="KW-0418">Kinase</keyword>
<dbReference type="InterPro" id="IPR031322">
    <property type="entry name" value="Shikimate/glucono_kinase"/>
</dbReference>
<dbReference type="GO" id="GO:0008652">
    <property type="term" value="P:amino acid biosynthetic process"/>
    <property type="evidence" value="ECO:0007669"/>
    <property type="project" value="UniProtKB-KW"/>
</dbReference>
<dbReference type="PANTHER" id="PTHR21087">
    <property type="entry name" value="SHIKIMATE KINASE"/>
    <property type="match status" value="1"/>
</dbReference>
<comment type="similarity">
    <text evidence="2 11">Belongs to the shikimate kinase family.</text>
</comment>
<feature type="binding site" evidence="11">
    <location>
        <position position="81"/>
    </location>
    <ligand>
        <name>substrate</name>
    </ligand>
</feature>
<gene>
    <name evidence="11 12" type="primary">aroK</name>
    <name evidence="12" type="ORF">BN000_01692</name>
</gene>
<dbReference type="Pfam" id="PF01202">
    <property type="entry name" value="SKI"/>
    <property type="match status" value="1"/>
</dbReference>
<feature type="binding site" evidence="11">
    <location>
        <position position="59"/>
    </location>
    <ligand>
        <name>substrate</name>
    </ligand>
</feature>
<comment type="caution">
    <text evidence="11">Lacks conserved residue(s) required for the propagation of feature annotation.</text>
</comment>
<dbReference type="HAMAP" id="MF_00109">
    <property type="entry name" value="Shikimate_kinase"/>
    <property type="match status" value="1"/>
</dbReference>
<feature type="binding site" evidence="11">
    <location>
        <position position="120"/>
    </location>
    <ligand>
        <name>ATP</name>
        <dbReference type="ChEBI" id="CHEBI:30616"/>
    </ligand>
</feature>
<evidence type="ECO:0000313" key="13">
    <source>
        <dbReference type="Proteomes" id="UP000199087"/>
    </source>
</evidence>
<keyword evidence="6 11" id="KW-0547">Nucleotide-binding</keyword>
<feature type="binding site" evidence="11">
    <location>
        <position position="138"/>
    </location>
    <ligand>
        <name>substrate</name>
    </ligand>
</feature>
<evidence type="ECO:0000256" key="10">
    <source>
        <dbReference type="ARBA" id="ARBA00048567"/>
    </source>
</evidence>
<evidence type="ECO:0000256" key="5">
    <source>
        <dbReference type="ARBA" id="ARBA00022679"/>
    </source>
</evidence>
<sequence>MNDRNIIFIGFMGVGKTTVGQLVAQKLNRKFIDTDEEIEKEYGIATSEIFKKFGEKVFREKEMSLIISLCKQKNLVVSLGGGAFLQEEIRNACLASCIVIFLDLTFEKWRERINLIIESRPVLNGKSIEEMKELFYKRQEIYSNHHIKIDTDNKEVEDIADQIIKLLENRRLQNLVHTEEGDI</sequence>
<organism evidence="12 13">
    <name type="scientific">Neobacillus massiliamazoniensis</name>
    <dbReference type="NCBI Taxonomy" id="1499688"/>
    <lineage>
        <taxon>Bacteria</taxon>
        <taxon>Bacillati</taxon>
        <taxon>Bacillota</taxon>
        <taxon>Bacilli</taxon>
        <taxon>Bacillales</taxon>
        <taxon>Bacillaceae</taxon>
        <taxon>Neobacillus</taxon>
    </lineage>
</organism>
<accession>A0A0U1NVE6</accession>
<comment type="subcellular location">
    <subcellularLocation>
        <location evidence="11">Cytoplasm</location>
    </subcellularLocation>
</comment>
<feature type="binding site" evidence="11">
    <location>
        <position position="35"/>
    </location>
    <ligand>
        <name>substrate</name>
    </ligand>
</feature>
<evidence type="ECO:0000256" key="3">
    <source>
        <dbReference type="ARBA" id="ARBA00012154"/>
    </source>
</evidence>
<reference evidence="13" key="1">
    <citation type="submission" date="2015-05" db="EMBL/GenBank/DDBJ databases">
        <authorList>
            <person name="Urmite Genomes"/>
        </authorList>
    </citation>
    <scope>NUCLEOTIDE SEQUENCE [LARGE SCALE GENOMIC DNA]</scope>
    <source>
        <strain evidence="13">LF1</strain>
    </source>
</reference>
<keyword evidence="5 11" id="KW-0808">Transferase</keyword>
<dbReference type="PRINTS" id="PR01100">
    <property type="entry name" value="SHIKIMTKNASE"/>
</dbReference>
<keyword evidence="4 11" id="KW-0028">Amino-acid biosynthesis</keyword>
<evidence type="ECO:0000256" key="11">
    <source>
        <dbReference type="HAMAP-Rule" id="MF_00109"/>
    </source>
</evidence>
<comment type="pathway">
    <text evidence="1 11">Metabolic intermediate biosynthesis; chorismate biosynthesis; chorismate from D-erythrose 4-phosphate and phosphoenolpyruvate: step 5/7.</text>
</comment>
<comment type="cofactor">
    <cofactor evidence="11">
        <name>Mg(2+)</name>
        <dbReference type="ChEBI" id="CHEBI:18420"/>
    </cofactor>
    <text evidence="11">Binds 1 Mg(2+) ion per subunit.</text>
</comment>
<feature type="binding site" evidence="11">
    <location>
        <begin position="13"/>
        <end position="18"/>
    </location>
    <ligand>
        <name>ATP</name>
        <dbReference type="ChEBI" id="CHEBI:30616"/>
    </ligand>
</feature>
<dbReference type="PANTHER" id="PTHR21087:SF16">
    <property type="entry name" value="SHIKIMATE KINASE 1, CHLOROPLASTIC"/>
    <property type="match status" value="1"/>
</dbReference>
<evidence type="ECO:0000256" key="4">
    <source>
        <dbReference type="ARBA" id="ARBA00022605"/>
    </source>
</evidence>
<evidence type="ECO:0000256" key="9">
    <source>
        <dbReference type="ARBA" id="ARBA00023141"/>
    </source>
</evidence>
<dbReference type="EMBL" id="CVRB01000002">
    <property type="protein sequence ID" value="CRK81778.1"/>
    <property type="molecule type" value="Genomic_DNA"/>
</dbReference>
<proteinExistence type="inferred from homology"/>
<dbReference type="GO" id="GO:0005524">
    <property type="term" value="F:ATP binding"/>
    <property type="evidence" value="ECO:0007669"/>
    <property type="project" value="UniProtKB-UniRule"/>
</dbReference>